<dbReference type="Pfam" id="PF13419">
    <property type="entry name" value="HAD_2"/>
    <property type="match status" value="1"/>
</dbReference>
<dbReference type="GO" id="GO:0006281">
    <property type="term" value="P:DNA repair"/>
    <property type="evidence" value="ECO:0007669"/>
    <property type="project" value="TreeGrafter"/>
</dbReference>
<gene>
    <name evidence="1" type="ORF">SAMN02745883_00788</name>
</gene>
<dbReference type="PANTHER" id="PTHR43434:SF1">
    <property type="entry name" value="PHOSPHOGLYCOLATE PHOSPHATASE"/>
    <property type="match status" value="1"/>
</dbReference>
<dbReference type="SFLD" id="SFLDS00003">
    <property type="entry name" value="Haloacid_Dehalogenase"/>
    <property type="match status" value="1"/>
</dbReference>
<dbReference type="InterPro" id="IPR050155">
    <property type="entry name" value="HAD-like_hydrolase_sf"/>
</dbReference>
<dbReference type="InterPro" id="IPR023198">
    <property type="entry name" value="PGP-like_dom2"/>
</dbReference>
<reference evidence="1 2" key="1">
    <citation type="submission" date="2016-11" db="EMBL/GenBank/DDBJ databases">
        <authorList>
            <person name="Jaros S."/>
            <person name="Januszkiewicz K."/>
            <person name="Wedrychowicz H."/>
        </authorList>
    </citation>
    <scope>NUCLEOTIDE SEQUENCE [LARGE SCALE GENOMIC DNA]</scope>
    <source>
        <strain evidence="1 2">DSM 14501</strain>
    </source>
</reference>
<dbReference type="InterPro" id="IPR041492">
    <property type="entry name" value="HAD_2"/>
</dbReference>
<dbReference type="SUPFAM" id="SSF56784">
    <property type="entry name" value="HAD-like"/>
    <property type="match status" value="1"/>
</dbReference>
<dbReference type="GO" id="GO:0008967">
    <property type="term" value="F:phosphoglycolate phosphatase activity"/>
    <property type="evidence" value="ECO:0007669"/>
    <property type="project" value="TreeGrafter"/>
</dbReference>
<dbReference type="RefSeq" id="WP_072966072.1">
    <property type="nucleotide sequence ID" value="NZ_FRAJ01000005.1"/>
</dbReference>
<dbReference type="Proteomes" id="UP000184082">
    <property type="component" value="Unassembled WGS sequence"/>
</dbReference>
<dbReference type="SFLD" id="SFLDG01129">
    <property type="entry name" value="C1.5:_HAD__Beta-PGM__Phosphata"/>
    <property type="match status" value="1"/>
</dbReference>
<protein>
    <submittedName>
        <fullName evidence="1">Phosphoglycolate phosphatase, HAD superfamily</fullName>
    </submittedName>
</protein>
<dbReference type="InterPro" id="IPR023214">
    <property type="entry name" value="HAD_sf"/>
</dbReference>
<dbReference type="STRING" id="1121266.SAMN02745883_00788"/>
<keyword evidence="2" id="KW-1185">Reference proteome</keyword>
<name>A0A1M6N494_9FIRM</name>
<dbReference type="Gene3D" id="3.40.50.1000">
    <property type="entry name" value="HAD superfamily/HAD-like"/>
    <property type="match status" value="1"/>
</dbReference>
<dbReference type="InterPro" id="IPR036412">
    <property type="entry name" value="HAD-like_sf"/>
</dbReference>
<evidence type="ECO:0000313" key="2">
    <source>
        <dbReference type="Proteomes" id="UP000184082"/>
    </source>
</evidence>
<proteinExistence type="predicted"/>
<sequence length="227" mass="26477">MKKILLIWDIDGTLINSMGSGRKAMEKAFFHKYNIKEGFKNVSMAGRLDWHIVRDALNNNKIVEENINDFFNVYGKMLKEELKNNSSPEILPGIKEFLEYTYKNENIYHVVGTGNCEIGARLKLSHLGLNHYFEIGGFGDEDLKRWELIDKVIDRAKKYYNIDFKKEDIYVIGDTPRDIKSSKKVGVKSVAVATGPYGFDELLKYKPDYIYHDFKDFRHFLEIMKIN</sequence>
<organism evidence="1 2">
    <name type="scientific">Caminicella sporogenes DSM 14501</name>
    <dbReference type="NCBI Taxonomy" id="1121266"/>
    <lineage>
        <taxon>Bacteria</taxon>
        <taxon>Bacillati</taxon>
        <taxon>Bacillota</taxon>
        <taxon>Clostridia</taxon>
        <taxon>Peptostreptococcales</taxon>
        <taxon>Caminicellaceae</taxon>
        <taxon>Caminicella</taxon>
    </lineage>
</organism>
<evidence type="ECO:0000313" key="1">
    <source>
        <dbReference type="EMBL" id="SHJ90433.1"/>
    </source>
</evidence>
<dbReference type="AlphaFoldDB" id="A0A1M6N494"/>
<dbReference type="PANTHER" id="PTHR43434">
    <property type="entry name" value="PHOSPHOGLYCOLATE PHOSPHATASE"/>
    <property type="match status" value="1"/>
</dbReference>
<dbReference type="EMBL" id="FRAJ01000005">
    <property type="protein sequence ID" value="SHJ90433.1"/>
    <property type="molecule type" value="Genomic_DNA"/>
</dbReference>
<accession>A0A1M6N494</accession>
<dbReference type="Gene3D" id="1.10.150.240">
    <property type="entry name" value="Putative phosphatase, domain 2"/>
    <property type="match status" value="1"/>
</dbReference>
<dbReference type="GO" id="GO:0005829">
    <property type="term" value="C:cytosol"/>
    <property type="evidence" value="ECO:0007669"/>
    <property type="project" value="TreeGrafter"/>
</dbReference>